<accession>A0A0J6FVI0</accession>
<reference evidence="1 2" key="1">
    <citation type="submission" date="2007-06" db="EMBL/GenBank/DDBJ databases">
        <title>The Genome Sequence of Coccidioides posadasii RMSCC_3488.</title>
        <authorList>
            <consortium name="Coccidioides Genome Resources Consortium"/>
            <consortium name="The Broad Institute Genome Sequencing Platform"/>
            <person name="Henn M.R."/>
            <person name="Sykes S."/>
            <person name="Young S."/>
            <person name="Jaffe D."/>
            <person name="Berlin A."/>
            <person name="Alvarez P."/>
            <person name="Butler J."/>
            <person name="Gnerre S."/>
            <person name="Grabherr M."/>
            <person name="Mauceli E."/>
            <person name="Brockman W."/>
            <person name="Kodira C."/>
            <person name="Alvarado L."/>
            <person name="Zeng Q."/>
            <person name="Crawford M."/>
            <person name="Antoine C."/>
            <person name="Devon K."/>
            <person name="Galgiani J."/>
            <person name="Orsborn K."/>
            <person name="Lewis M.L."/>
            <person name="Nusbaum C."/>
            <person name="Galagan J."/>
            <person name="Birren B."/>
        </authorList>
    </citation>
    <scope>NUCLEOTIDE SEQUENCE [LARGE SCALE GENOMIC DNA]</scope>
    <source>
        <strain evidence="1 2">RMSCC 3488</strain>
    </source>
</reference>
<dbReference type="AlphaFoldDB" id="A0A0J6FVI0"/>
<dbReference type="EMBL" id="DS268114">
    <property type="protein sequence ID" value="KMM73149.1"/>
    <property type="molecule type" value="Genomic_DNA"/>
</dbReference>
<proteinExistence type="predicted"/>
<evidence type="ECO:0000313" key="2">
    <source>
        <dbReference type="Proteomes" id="UP000054567"/>
    </source>
</evidence>
<sequence length="148" mass="16557">MASAVERKHGVYSQRISSSGGLNGSIYGSEMSPIYILIRFYRCFLDDDYYSVFLAFALMVKQSIRENNKHIEDFGAWRNFVGYQQTPISSSLTIFRGISNIPERSGSPFAPPALIPSPNSFQEHLKTAGKENVPFRTLASPRNGTLRA</sequence>
<reference evidence="2" key="2">
    <citation type="journal article" date="2009" name="Genome Res.">
        <title>Comparative genomic analyses of the human fungal pathogens Coccidioides and their relatives.</title>
        <authorList>
            <person name="Sharpton T.J."/>
            <person name="Stajich J.E."/>
            <person name="Rounsley S.D."/>
            <person name="Gardner M.J."/>
            <person name="Wortman J.R."/>
            <person name="Jordar V.S."/>
            <person name="Maiti R."/>
            <person name="Kodira C.D."/>
            <person name="Neafsey D.E."/>
            <person name="Zeng Q."/>
            <person name="Hung C.-Y."/>
            <person name="McMahan C."/>
            <person name="Muszewska A."/>
            <person name="Grynberg M."/>
            <person name="Mandel M.A."/>
            <person name="Kellner E.M."/>
            <person name="Barker B.M."/>
            <person name="Galgiani J.N."/>
            <person name="Orbach M.J."/>
            <person name="Kirkland T.N."/>
            <person name="Cole G.T."/>
            <person name="Henn M.R."/>
            <person name="Birren B.W."/>
            <person name="Taylor J.W."/>
        </authorList>
    </citation>
    <scope>NUCLEOTIDE SEQUENCE [LARGE SCALE GENOMIC DNA]</scope>
    <source>
        <strain evidence="2">RMSCC 3488</strain>
    </source>
</reference>
<organism evidence="1 2">
    <name type="scientific">Coccidioides posadasii RMSCC 3488</name>
    <dbReference type="NCBI Taxonomy" id="454284"/>
    <lineage>
        <taxon>Eukaryota</taxon>
        <taxon>Fungi</taxon>
        <taxon>Dikarya</taxon>
        <taxon>Ascomycota</taxon>
        <taxon>Pezizomycotina</taxon>
        <taxon>Eurotiomycetes</taxon>
        <taxon>Eurotiomycetidae</taxon>
        <taxon>Onygenales</taxon>
        <taxon>Onygenaceae</taxon>
        <taxon>Coccidioides</taxon>
    </lineage>
</organism>
<name>A0A0J6FVI0_COCPO</name>
<evidence type="ECO:0000313" key="1">
    <source>
        <dbReference type="EMBL" id="KMM73149.1"/>
    </source>
</evidence>
<protein>
    <submittedName>
        <fullName evidence="1">Uncharacterized protein</fullName>
    </submittedName>
</protein>
<dbReference type="Proteomes" id="UP000054567">
    <property type="component" value="Unassembled WGS sequence"/>
</dbReference>
<dbReference type="VEuPathDB" id="FungiDB:CPAG_09438"/>
<gene>
    <name evidence="1" type="ORF">CPAG_09438</name>
</gene>
<reference evidence="2" key="3">
    <citation type="journal article" date="2010" name="Genome Res.">
        <title>Population genomic sequencing of Coccidioides fungi reveals recent hybridization and transposon control.</title>
        <authorList>
            <person name="Neafsey D.E."/>
            <person name="Barker B.M."/>
            <person name="Sharpton T.J."/>
            <person name="Stajich J.E."/>
            <person name="Park D.J."/>
            <person name="Whiston E."/>
            <person name="Hung C.-Y."/>
            <person name="McMahan C."/>
            <person name="White J."/>
            <person name="Sykes S."/>
            <person name="Heiman D."/>
            <person name="Young S."/>
            <person name="Zeng Q."/>
            <person name="Abouelleil A."/>
            <person name="Aftuck L."/>
            <person name="Bessette D."/>
            <person name="Brown A."/>
            <person name="FitzGerald M."/>
            <person name="Lui A."/>
            <person name="Macdonald J.P."/>
            <person name="Priest M."/>
            <person name="Orbach M.J."/>
            <person name="Galgiani J.N."/>
            <person name="Kirkland T.N."/>
            <person name="Cole G.T."/>
            <person name="Birren B.W."/>
            <person name="Henn M.R."/>
            <person name="Taylor J.W."/>
            <person name="Rounsley S.D."/>
        </authorList>
    </citation>
    <scope>NUCLEOTIDE SEQUENCE [LARGE SCALE GENOMIC DNA]</scope>
    <source>
        <strain evidence="2">RMSCC 3488</strain>
    </source>
</reference>